<dbReference type="SUPFAM" id="SSF53850">
    <property type="entry name" value="Periplasmic binding protein-like II"/>
    <property type="match status" value="1"/>
</dbReference>
<dbReference type="CDD" id="cd05466">
    <property type="entry name" value="PBP2_LTTR_substrate"/>
    <property type="match status" value="1"/>
</dbReference>
<dbReference type="Gene3D" id="3.40.190.290">
    <property type="match status" value="1"/>
</dbReference>
<evidence type="ECO:0000259" key="5">
    <source>
        <dbReference type="PROSITE" id="PS50931"/>
    </source>
</evidence>
<dbReference type="InterPro" id="IPR005119">
    <property type="entry name" value="LysR_subst-bd"/>
</dbReference>
<dbReference type="PANTHER" id="PTHR30126">
    <property type="entry name" value="HTH-TYPE TRANSCRIPTIONAL REGULATOR"/>
    <property type="match status" value="1"/>
</dbReference>
<evidence type="ECO:0000313" key="6">
    <source>
        <dbReference type="EMBL" id="MET1490774.1"/>
    </source>
</evidence>
<sequence>MLRISDFDFRQLRVFKAVVDCGGFSAAESALNMNLPAISSHMSDLEARVGMRLCERGRSGFRLTEAGRQFYASAERLIASVEVFREDIGLIQGQLRGRLAIGTVDNTVSHPASRIASAIQAVKRRNGDISLTLEILPASQIEEAVQEGRLDVGIGPFRNTSANLACAPLHSETLLLYCGRGHPLFEPARCGIEVSQIGSLDYVVRGYLRESKEIPDVENFRPAAVAFNMEAVAMLVLSGRLVGFLPDHYAAQWVARGELRALRPDVFRHQVEFSCITRREQKNSPALACFLQALHEGQPAALESA</sequence>
<dbReference type="Pfam" id="PF00126">
    <property type="entry name" value="HTH_1"/>
    <property type="match status" value="1"/>
</dbReference>
<dbReference type="PANTHER" id="PTHR30126:SF98">
    <property type="entry name" value="HTH-TYPE TRANSCRIPTIONAL ACTIVATOR BAUR"/>
    <property type="match status" value="1"/>
</dbReference>
<dbReference type="InterPro" id="IPR036390">
    <property type="entry name" value="WH_DNA-bd_sf"/>
</dbReference>
<gene>
    <name evidence="6" type="ORF">ABVT11_13130</name>
</gene>
<protein>
    <submittedName>
        <fullName evidence="6">LysR family transcriptional regulator</fullName>
    </submittedName>
</protein>
<evidence type="ECO:0000256" key="2">
    <source>
        <dbReference type="ARBA" id="ARBA00023015"/>
    </source>
</evidence>
<dbReference type="Pfam" id="PF03466">
    <property type="entry name" value="LysR_substrate"/>
    <property type="match status" value="1"/>
</dbReference>
<dbReference type="InterPro" id="IPR000847">
    <property type="entry name" value="LysR_HTH_N"/>
</dbReference>
<organism evidence="6 7">
    <name type="scientific">Uliginosibacterium paludis</name>
    <dbReference type="NCBI Taxonomy" id="1615952"/>
    <lineage>
        <taxon>Bacteria</taxon>
        <taxon>Pseudomonadati</taxon>
        <taxon>Pseudomonadota</taxon>
        <taxon>Betaproteobacteria</taxon>
        <taxon>Rhodocyclales</taxon>
        <taxon>Zoogloeaceae</taxon>
        <taxon>Uliginosibacterium</taxon>
    </lineage>
</organism>
<feature type="domain" description="HTH lysR-type" evidence="5">
    <location>
        <begin position="7"/>
        <end position="64"/>
    </location>
</feature>
<dbReference type="InterPro" id="IPR036388">
    <property type="entry name" value="WH-like_DNA-bd_sf"/>
</dbReference>
<keyword evidence="3" id="KW-0238">DNA-binding</keyword>
<name>A0ABV2CS84_9RHOO</name>
<dbReference type="RefSeq" id="WP_345925907.1">
    <property type="nucleotide sequence ID" value="NZ_JBDIVF010000002.1"/>
</dbReference>
<evidence type="ECO:0000256" key="1">
    <source>
        <dbReference type="ARBA" id="ARBA00009437"/>
    </source>
</evidence>
<evidence type="ECO:0000313" key="7">
    <source>
        <dbReference type="Proteomes" id="UP001548590"/>
    </source>
</evidence>
<dbReference type="Gene3D" id="1.10.10.10">
    <property type="entry name" value="Winged helix-like DNA-binding domain superfamily/Winged helix DNA-binding domain"/>
    <property type="match status" value="1"/>
</dbReference>
<evidence type="ECO:0000256" key="4">
    <source>
        <dbReference type="ARBA" id="ARBA00023163"/>
    </source>
</evidence>
<accession>A0ABV2CS84</accession>
<reference evidence="6 7" key="1">
    <citation type="submission" date="2024-07" db="EMBL/GenBank/DDBJ databases">
        <title>Uliginosibacterium paludis KCTC:42655.</title>
        <authorList>
            <person name="Kim M.K."/>
        </authorList>
    </citation>
    <scope>NUCLEOTIDE SEQUENCE [LARGE SCALE GENOMIC DNA]</scope>
    <source>
        <strain evidence="6 7">KCTC 42655</strain>
    </source>
</reference>
<proteinExistence type="inferred from homology"/>
<keyword evidence="4" id="KW-0804">Transcription</keyword>
<comment type="caution">
    <text evidence="6">The sequence shown here is derived from an EMBL/GenBank/DDBJ whole genome shotgun (WGS) entry which is preliminary data.</text>
</comment>
<keyword evidence="7" id="KW-1185">Reference proteome</keyword>
<dbReference type="Proteomes" id="UP001548590">
    <property type="component" value="Unassembled WGS sequence"/>
</dbReference>
<dbReference type="SUPFAM" id="SSF46785">
    <property type="entry name" value="Winged helix' DNA-binding domain"/>
    <property type="match status" value="1"/>
</dbReference>
<keyword evidence="2" id="KW-0805">Transcription regulation</keyword>
<evidence type="ECO:0000256" key="3">
    <source>
        <dbReference type="ARBA" id="ARBA00023125"/>
    </source>
</evidence>
<dbReference type="EMBL" id="JBEWLZ010000007">
    <property type="protein sequence ID" value="MET1490774.1"/>
    <property type="molecule type" value="Genomic_DNA"/>
</dbReference>
<dbReference type="PROSITE" id="PS50931">
    <property type="entry name" value="HTH_LYSR"/>
    <property type="match status" value="1"/>
</dbReference>
<comment type="similarity">
    <text evidence="1">Belongs to the LysR transcriptional regulatory family.</text>
</comment>